<dbReference type="KEGG" id="hdo:MUK72_19940"/>
<dbReference type="Pfam" id="PF19138">
    <property type="entry name" value="TbsP_N"/>
    <property type="match status" value="1"/>
</dbReference>
<dbReference type="EMBL" id="CP095010">
    <property type="protein sequence ID" value="UOO97608.1"/>
    <property type="molecule type" value="Genomic_DNA"/>
</dbReference>
<evidence type="ECO:0000259" key="1">
    <source>
        <dbReference type="Pfam" id="PF19138"/>
    </source>
</evidence>
<evidence type="ECO:0000313" key="4">
    <source>
        <dbReference type="Proteomes" id="UP000830542"/>
    </source>
</evidence>
<sequence>MTSTSEQVGQSITENLQKVLAEADESVIAVGLDENSTRELVEIVAESEEPPNVRLLAEESVLKWVRDDFMLASRAAELREADVLELRAATERLDDTLLVTEEMVVSLLTPNSEQSAALATDDEEFAAAVRERWNGLWADSEAFDLRTPGYSRVAETLAEEFDSAMESEFETVLEAVESADTVEELDEVGVSLLVAAKHEQLLYDISHWGEDVGVASKATFSRKKTQFEEHGLLETEKVPIDVGRPRLRLLLADERLREADTEELASVAHEMLSAAPA</sequence>
<feature type="domain" description="Transcriptional regulator TbsP N-terminal" evidence="1">
    <location>
        <begin position="5"/>
        <end position="148"/>
    </location>
</feature>
<keyword evidence="3" id="KW-0614">Plasmid</keyword>
<dbReference type="AlphaFoldDB" id="A0AAX3AU21"/>
<evidence type="ECO:0000259" key="2">
    <source>
        <dbReference type="Pfam" id="PF23336"/>
    </source>
</evidence>
<gene>
    <name evidence="3" type="ORF">MUK72_19940</name>
</gene>
<protein>
    <submittedName>
        <fullName evidence="3">DUF5821 family protein</fullName>
    </submittedName>
</protein>
<dbReference type="InterPro" id="IPR056163">
    <property type="entry name" value="TbsP_C"/>
</dbReference>
<dbReference type="InterPro" id="IPR043859">
    <property type="entry name" value="TbsP-like_N"/>
</dbReference>
<name>A0AAX3AU21_HALDO</name>
<dbReference type="RefSeq" id="WP_244707318.1">
    <property type="nucleotide sequence ID" value="NZ_BAAADN010000064.1"/>
</dbReference>
<dbReference type="NCBIfam" id="NF047393">
    <property type="entry name" value="TransRegTbspHalo"/>
    <property type="match status" value="1"/>
</dbReference>
<dbReference type="GeneID" id="71764170"/>
<keyword evidence="4" id="KW-1185">Reference proteome</keyword>
<dbReference type="Proteomes" id="UP000830542">
    <property type="component" value="Plasmid unnamed5"/>
</dbReference>
<feature type="domain" description="Transcriptional regulator TbsP-like C-terminal" evidence="2">
    <location>
        <begin position="150"/>
        <end position="268"/>
    </location>
</feature>
<reference evidence="3" key="1">
    <citation type="submission" date="2022-04" db="EMBL/GenBank/DDBJ databases">
        <title>Sequencing and genomic assembly of Halococcus dombrowskii.</title>
        <authorList>
            <person name="Lim S.W."/>
            <person name="MacLea K.S."/>
        </authorList>
    </citation>
    <scope>NUCLEOTIDE SEQUENCE</scope>
    <source>
        <strain evidence="3">H4</strain>
        <plasmid evidence="3">unnamed5</plasmid>
    </source>
</reference>
<evidence type="ECO:0000313" key="3">
    <source>
        <dbReference type="EMBL" id="UOO97608.1"/>
    </source>
</evidence>
<organism evidence="3 4">
    <name type="scientific">Halococcus dombrowskii</name>
    <dbReference type="NCBI Taxonomy" id="179637"/>
    <lineage>
        <taxon>Archaea</taxon>
        <taxon>Methanobacteriati</taxon>
        <taxon>Methanobacteriota</taxon>
        <taxon>Stenosarchaea group</taxon>
        <taxon>Halobacteria</taxon>
        <taxon>Halobacteriales</taxon>
        <taxon>Halococcaceae</taxon>
        <taxon>Halococcus</taxon>
    </lineage>
</organism>
<accession>A0AAX3AU21</accession>
<dbReference type="Pfam" id="PF23336">
    <property type="entry name" value="HTH_TbsP_C"/>
    <property type="match status" value="1"/>
</dbReference>
<geneLocation type="plasmid" evidence="3 4">
    <name>unnamed5</name>
</geneLocation>
<proteinExistence type="predicted"/>